<protein>
    <submittedName>
        <fullName evidence="1">Uncharacterized protein</fullName>
    </submittedName>
</protein>
<sequence length="67" mass="6932">MSTDSELLYLPSCSAQHQLALGTAAPSSNHAGPLVGLDSQPSCVCKLAFSRLCCAPHIARECSVCLA</sequence>
<dbReference type="AlphaFoldDB" id="A0A4U8V0X5"/>
<reference evidence="1 2" key="2">
    <citation type="journal article" date="2019" name="G3 (Bethesda)">
        <title>Hybrid Assembly of the Genome of the Entomopathogenic Nematode Steinernema carpocapsae Identifies the X-Chromosome.</title>
        <authorList>
            <person name="Serra L."/>
            <person name="Macchietto M."/>
            <person name="Macias-Munoz A."/>
            <person name="McGill C.J."/>
            <person name="Rodriguez I.M."/>
            <person name="Rodriguez B."/>
            <person name="Murad R."/>
            <person name="Mortazavi A."/>
        </authorList>
    </citation>
    <scope>NUCLEOTIDE SEQUENCE [LARGE SCALE GENOMIC DNA]</scope>
    <source>
        <strain evidence="1 2">ALL</strain>
    </source>
</reference>
<reference evidence="1 2" key="1">
    <citation type="journal article" date="2015" name="Genome Biol.">
        <title>Comparative genomics of Steinernema reveals deeply conserved gene regulatory networks.</title>
        <authorList>
            <person name="Dillman A.R."/>
            <person name="Macchietto M."/>
            <person name="Porter C.F."/>
            <person name="Rogers A."/>
            <person name="Williams B."/>
            <person name="Antoshechkin I."/>
            <person name="Lee M.M."/>
            <person name="Goodwin Z."/>
            <person name="Lu X."/>
            <person name="Lewis E.E."/>
            <person name="Goodrich-Blair H."/>
            <person name="Stock S.P."/>
            <person name="Adams B.J."/>
            <person name="Sternberg P.W."/>
            <person name="Mortazavi A."/>
        </authorList>
    </citation>
    <scope>NUCLEOTIDE SEQUENCE [LARGE SCALE GENOMIC DNA]</scope>
    <source>
        <strain evidence="1 2">ALL</strain>
    </source>
</reference>
<evidence type="ECO:0000313" key="2">
    <source>
        <dbReference type="Proteomes" id="UP000298663"/>
    </source>
</evidence>
<keyword evidence="2" id="KW-1185">Reference proteome</keyword>
<gene>
    <name evidence="1" type="ORF">L596_006040</name>
</gene>
<dbReference type="EMBL" id="AZBU02000001">
    <property type="protein sequence ID" value="TMS39530.1"/>
    <property type="molecule type" value="Genomic_DNA"/>
</dbReference>
<comment type="caution">
    <text evidence="1">The sequence shown here is derived from an EMBL/GenBank/DDBJ whole genome shotgun (WGS) entry which is preliminary data.</text>
</comment>
<dbReference type="Proteomes" id="UP000298663">
    <property type="component" value="Unassembled WGS sequence"/>
</dbReference>
<name>A0A4U8V0X5_STECR</name>
<evidence type="ECO:0000313" key="1">
    <source>
        <dbReference type="EMBL" id="TMS39530.1"/>
    </source>
</evidence>
<organism evidence="1 2">
    <name type="scientific">Steinernema carpocapsae</name>
    <name type="common">Entomopathogenic nematode</name>
    <dbReference type="NCBI Taxonomy" id="34508"/>
    <lineage>
        <taxon>Eukaryota</taxon>
        <taxon>Metazoa</taxon>
        <taxon>Ecdysozoa</taxon>
        <taxon>Nematoda</taxon>
        <taxon>Chromadorea</taxon>
        <taxon>Rhabditida</taxon>
        <taxon>Tylenchina</taxon>
        <taxon>Panagrolaimomorpha</taxon>
        <taxon>Strongyloidoidea</taxon>
        <taxon>Steinernematidae</taxon>
        <taxon>Steinernema</taxon>
    </lineage>
</organism>
<accession>A0A4U8V0X5</accession>
<proteinExistence type="predicted"/>